<feature type="domain" description="Aminopeptidase P N-terminal" evidence="13">
    <location>
        <begin position="11"/>
        <end position="127"/>
    </location>
</feature>
<keyword evidence="10" id="KW-0482">Metalloprotease</keyword>
<name>A0A428PD73_9HYPO</name>
<comment type="caution">
    <text evidence="14">The sequence shown here is derived from an EMBL/GenBank/DDBJ whole genome shotgun (WGS) entry which is preliminary data.</text>
</comment>
<accession>A0A428PD73</accession>
<evidence type="ECO:0000256" key="1">
    <source>
        <dbReference type="ARBA" id="ARBA00001424"/>
    </source>
</evidence>
<dbReference type="Pfam" id="PF00557">
    <property type="entry name" value="Peptidase_M24"/>
    <property type="match status" value="1"/>
</dbReference>
<dbReference type="PANTHER" id="PTHR43226:SF1">
    <property type="entry name" value="XAA-PRO DIPEPTIDASE"/>
    <property type="match status" value="1"/>
</dbReference>
<dbReference type="GO" id="GO:0006508">
    <property type="term" value="P:proteolysis"/>
    <property type="evidence" value="ECO:0007669"/>
    <property type="project" value="UniProtKB-KW"/>
</dbReference>
<evidence type="ECO:0000256" key="6">
    <source>
        <dbReference type="ARBA" id="ARBA00022438"/>
    </source>
</evidence>
<evidence type="ECO:0000259" key="13">
    <source>
        <dbReference type="SMART" id="SM01011"/>
    </source>
</evidence>
<evidence type="ECO:0000256" key="10">
    <source>
        <dbReference type="ARBA" id="ARBA00023049"/>
    </source>
</evidence>
<protein>
    <recommendedName>
        <fullName evidence="5">Xaa-Pro aminopeptidase</fullName>
        <ecNumber evidence="5">3.4.11.9</ecNumber>
    </recommendedName>
    <alternativeName>
        <fullName evidence="12">Aminoacylproline aminopeptidase</fullName>
    </alternativeName>
</protein>
<evidence type="ECO:0000256" key="4">
    <source>
        <dbReference type="ARBA" id="ARBA00008766"/>
    </source>
</evidence>
<dbReference type="PANTHER" id="PTHR43226">
    <property type="entry name" value="XAA-PRO AMINOPEPTIDASE 3"/>
    <property type="match status" value="1"/>
</dbReference>
<keyword evidence="11" id="KW-0464">Manganese</keyword>
<evidence type="ECO:0000256" key="12">
    <source>
        <dbReference type="ARBA" id="ARBA00030849"/>
    </source>
</evidence>
<keyword evidence="8" id="KW-0479">Metal-binding</keyword>
<evidence type="ECO:0000256" key="8">
    <source>
        <dbReference type="ARBA" id="ARBA00022723"/>
    </source>
</evidence>
<gene>
    <name evidence="14" type="ORF">CEP54_011632</name>
</gene>
<evidence type="ECO:0000256" key="11">
    <source>
        <dbReference type="ARBA" id="ARBA00023211"/>
    </source>
</evidence>
<evidence type="ECO:0000313" key="14">
    <source>
        <dbReference type="EMBL" id="RSL50997.1"/>
    </source>
</evidence>
<comment type="catalytic activity">
    <reaction evidence="1">
        <text>Release of any N-terminal amino acid, including proline, that is linked to proline, even from a dipeptide or tripeptide.</text>
        <dbReference type="EC" id="3.4.11.9"/>
    </reaction>
</comment>
<sequence>MMVDDILKGKYPAKAHARQRSPETFYDDTDLAIPFRQRRAFMYLMGVDTPDCHLIYEIGNDRLTLYIPPVDSESILWSGMPLMTEEVLTKYDVDRALPNTNLQTTLDWIGSRTNEFIFTIIGHVGHGITLPGGIKVDTTNLREAIDECRVVKDEYEIALIKKANMISSAAHLVVIKSVKKCKNEAEIDGVFLGECTKIQAYPSIVASGRTAATMHYESNNQDLYLNGKVKDVVVINAGAEWNCYGADITRTLPILGKFTHESRAIYEIVLKMQESCITALKEGVLWDDLHVLAHEIAIDSLLTLGILKGNKDEILAERISTAFMPHDLGHFLGMDTHDTGGHPNEADPDPMFKYLRVRRCLPAGCVVTVEPGIHFGPHMIRPYLDDQRLSQYIDEKILDKYWDVGGVCIEDDLLITRDGSVNLTDVPKDPDELESIMSGTSMAT</sequence>
<dbReference type="CDD" id="cd01087">
    <property type="entry name" value="Prolidase"/>
    <property type="match status" value="1"/>
</dbReference>
<keyword evidence="7" id="KW-0645">Protease</keyword>
<evidence type="ECO:0000313" key="15">
    <source>
        <dbReference type="Proteomes" id="UP000288168"/>
    </source>
</evidence>
<dbReference type="SUPFAM" id="SSF55920">
    <property type="entry name" value="Creatinase/aminopeptidase"/>
    <property type="match status" value="1"/>
</dbReference>
<dbReference type="Proteomes" id="UP000288168">
    <property type="component" value="Unassembled WGS sequence"/>
</dbReference>
<dbReference type="Pfam" id="PF05195">
    <property type="entry name" value="AMP_N"/>
    <property type="match status" value="1"/>
</dbReference>
<dbReference type="OrthoDB" id="10261878at2759"/>
<dbReference type="STRING" id="1325734.A0A428PD73"/>
<evidence type="ECO:0000256" key="7">
    <source>
        <dbReference type="ARBA" id="ARBA00022670"/>
    </source>
</evidence>
<dbReference type="EC" id="3.4.11.9" evidence="5"/>
<evidence type="ECO:0000256" key="2">
    <source>
        <dbReference type="ARBA" id="ARBA00001936"/>
    </source>
</evidence>
<dbReference type="InterPro" id="IPR007865">
    <property type="entry name" value="Aminopep_P_N"/>
</dbReference>
<evidence type="ECO:0000256" key="9">
    <source>
        <dbReference type="ARBA" id="ARBA00022801"/>
    </source>
</evidence>
<organism evidence="14 15">
    <name type="scientific">Fusarium duplospermum</name>
    <dbReference type="NCBI Taxonomy" id="1325734"/>
    <lineage>
        <taxon>Eukaryota</taxon>
        <taxon>Fungi</taxon>
        <taxon>Dikarya</taxon>
        <taxon>Ascomycota</taxon>
        <taxon>Pezizomycotina</taxon>
        <taxon>Sordariomycetes</taxon>
        <taxon>Hypocreomycetidae</taxon>
        <taxon>Hypocreales</taxon>
        <taxon>Nectriaceae</taxon>
        <taxon>Fusarium</taxon>
        <taxon>Fusarium solani species complex</taxon>
    </lineage>
</organism>
<dbReference type="InterPro" id="IPR000994">
    <property type="entry name" value="Pept_M24"/>
</dbReference>
<dbReference type="EMBL" id="NKCI01000155">
    <property type="protein sequence ID" value="RSL50997.1"/>
    <property type="molecule type" value="Genomic_DNA"/>
</dbReference>
<proteinExistence type="inferred from homology"/>
<dbReference type="InterPro" id="IPR029149">
    <property type="entry name" value="Creatin/AminoP/Spt16_N"/>
</dbReference>
<dbReference type="Gene3D" id="3.40.350.10">
    <property type="entry name" value="Creatinase/prolidase N-terminal domain"/>
    <property type="match status" value="1"/>
</dbReference>
<dbReference type="AlphaFoldDB" id="A0A428PD73"/>
<keyword evidence="9" id="KW-0378">Hydrolase</keyword>
<comment type="similarity">
    <text evidence="4">Belongs to the peptidase M24B family.</text>
</comment>
<dbReference type="InterPro" id="IPR052433">
    <property type="entry name" value="X-Pro_dipept-like"/>
</dbReference>
<dbReference type="SMART" id="SM01011">
    <property type="entry name" value="AMP_N"/>
    <property type="match status" value="1"/>
</dbReference>
<keyword evidence="15" id="KW-1185">Reference proteome</keyword>
<comment type="cofactor">
    <cofactor evidence="2">
        <name>Mn(2+)</name>
        <dbReference type="ChEBI" id="CHEBI:29035"/>
    </cofactor>
</comment>
<keyword evidence="6" id="KW-0031">Aminopeptidase</keyword>
<dbReference type="Gene3D" id="3.90.230.10">
    <property type="entry name" value="Creatinase/methionine aminopeptidase superfamily"/>
    <property type="match status" value="1"/>
</dbReference>
<dbReference type="InterPro" id="IPR036005">
    <property type="entry name" value="Creatinase/aminopeptidase-like"/>
</dbReference>
<evidence type="ECO:0000256" key="5">
    <source>
        <dbReference type="ARBA" id="ARBA00012574"/>
    </source>
</evidence>
<reference evidence="14 15" key="1">
    <citation type="submission" date="2017-06" db="EMBL/GenBank/DDBJ databases">
        <title>Comparative genomic analysis of Ambrosia Fusariam Clade fungi.</title>
        <authorList>
            <person name="Stajich J.E."/>
            <person name="Carrillo J."/>
            <person name="Kijimoto T."/>
            <person name="Eskalen A."/>
            <person name="O'Donnell K."/>
            <person name="Kasson M."/>
        </authorList>
    </citation>
    <scope>NUCLEOTIDE SEQUENCE [LARGE SCALE GENOMIC DNA]</scope>
    <source>
        <strain evidence="14 15">NRRL62584</strain>
    </source>
</reference>
<dbReference type="GO" id="GO:0070006">
    <property type="term" value="F:metalloaminopeptidase activity"/>
    <property type="evidence" value="ECO:0007669"/>
    <property type="project" value="InterPro"/>
</dbReference>
<comment type="function">
    <text evidence="3">Catalyzes the removal of a penultimate prolyl residue from the N-termini of peptides.</text>
</comment>
<evidence type="ECO:0000256" key="3">
    <source>
        <dbReference type="ARBA" id="ARBA00002443"/>
    </source>
</evidence>
<dbReference type="SUPFAM" id="SSF53092">
    <property type="entry name" value="Creatinase/prolidase N-terminal domain"/>
    <property type="match status" value="1"/>
</dbReference>
<dbReference type="GO" id="GO:0030145">
    <property type="term" value="F:manganese ion binding"/>
    <property type="evidence" value="ECO:0007669"/>
    <property type="project" value="InterPro"/>
</dbReference>